<comment type="catalytic activity">
    <reaction evidence="8">
        <text>tRNA(Leu) + L-leucine + ATP = L-leucyl-tRNA(Leu) + AMP + diphosphate</text>
        <dbReference type="Rhea" id="RHEA:11688"/>
        <dbReference type="Rhea" id="RHEA-COMP:9613"/>
        <dbReference type="Rhea" id="RHEA-COMP:9622"/>
        <dbReference type="ChEBI" id="CHEBI:30616"/>
        <dbReference type="ChEBI" id="CHEBI:33019"/>
        <dbReference type="ChEBI" id="CHEBI:57427"/>
        <dbReference type="ChEBI" id="CHEBI:78442"/>
        <dbReference type="ChEBI" id="CHEBI:78494"/>
        <dbReference type="ChEBI" id="CHEBI:456215"/>
        <dbReference type="EC" id="6.1.1.4"/>
    </reaction>
</comment>
<comment type="subcellular location">
    <subcellularLocation>
        <location evidence="8">Cytoplasm</location>
    </subcellularLocation>
</comment>
<dbReference type="InterPro" id="IPR015413">
    <property type="entry name" value="Methionyl/Leucyl_tRNA_Synth"/>
</dbReference>
<dbReference type="Gene3D" id="1.10.10.720">
    <property type="entry name" value="leucyl-tRNA synthetase"/>
    <property type="match status" value="1"/>
</dbReference>
<dbReference type="Pfam" id="PF08264">
    <property type="entry name" value="Anticodon_1"/>
    <property type="match status" value="1"/>
</dbReference>
<dbReference type="PANTHER" id="PTHR45794">
    <property type="entry name" value="LEUCYL-TRNA SYNTHETASE"/>
    <property type="match status" value="1"/>
</dbReference>
<dbReference type="InterPro" id="IPR020791">
    <property type="entry name" value="Leu-tRNA-lgase_arc"/>
</dbReference>
<evidence type="ECO:0000256" key="4">
    <source>
        <dbReference type="ARBA" id="ARBA00022741"/>
    </source>
</evidence>
<comment type="similarity">
    <text evidence="1 8 9">Belongs to the class-I aminoacyl-tRNA synthetase family.</text>
</comment>
<dbReference type="SUPFAM" id="SSF47323">
    <property type="entry name" value="Anticodon-binding domain of a subclass of class I aminoacyl-tRNA synthetases"/>
    <property type="match status" value="1"/>
</dbReference>
<keyword evidence="15" id="KW-1185">Reference proteome</keyword>
<dbReference type="InterPro" id="IPR004493">
    <property type="entry name" value="Leu-tRNA-synth_Ia_arc/euk"/>
</dbReference>
<evidence type="ECO:0000256" key="7">
    <source>
        <dbReference type="ARBA" id="ARBA00023146"/>
    </source>
</evidence>
<evidence type="ECO:0000256" key="1">
    <source>
        <dbReference type="ARBA" id="ARBA00005594"/>
    </source>
</evidence>
<evidence type="ECO:0000256" key="3">
    <source>
        <dbReference type="ARBA" id="ARBA00022598"/>
    </source>
</evidence>
<evidence type="ECO:0000256" key="9">
    <source>
        <dbReference type="RuleBase" id="RU363039"/>
    </source>
</evidence>
<evidence type="ECO:0000256" key="8">
    <source>
        <dbReference type="HAMAP-Rule" id="MF_00049"/>
    </source>
</evidence>
<dbReference type="Proteomes" id="UP000236248">
    <property type="component" value="Chromosome NCAV"/>
</dbReference>
<dbReference type="PANTHER" id="PTHR45794:SF1">
    <property type="entry name" value="LEUCINE--TRNA LIGASE, CYTOPLASMIC"/>
    <property type="match status" value="1"/>
</dbReference>
<dbReference type="InterPro" id="IPR013155">
    <property type="entry name" value="M/V/L/I-tRNA-synth_anticd-bd"/>
</dbReference>
<keyword evidence="6 8" id="KW-0648">Protein biosynthesis</keyword>
<keyword evidence="2 8" id="KW-0963">Cytoplasm</keyword>
<dbReference type="HAMAP" id="MF_00049_A">
    <property type="entry name" value="Leu_tRNA_synth_A"/>
    <property type="match status" value="1"/>
</dbReference>
<feature type="compositionally biased region" description="Basic and acidic residues" evidence="10">
    <location>
        <begin position="733"/>
        <end position="754"/>
    </location>
</feature>
<evidence type="ECO:0000259" key="12">
    <source>
        <dbReference type="Pfam" id="PF08264"/>
    </source>
</evidence>
<dbReference type="KEGG" id="ncv:NCAV_1429"/>
<dbReference type="NCBIfam" id="NF008957">
    <property type="entry name" value="PRK12300.1"/>
    <property type="match status" value="1"/>
</dbReference>
<dbReference type="InterPro" id="IPR002300">
    <property type="entry name" value="aa-tRNA-synth_Ia"/>
</dbReference>
<evidence type="ECO:0000313" key="15">
    <source>
        <dbReference type="Proteomes" id="UP000236248"/>
    </source>
</evidence>
<dbReference type="GO" id="GO:0006429">
    <property type="term" value="P:leucyl-tRNA aminoacylation"/>
    <property type="evidence" value="ECO:0007669"/>
    <property type="project" value="UniProtKB-UniRule"/>
</dbReference>
<proteinExistence type="inferred from homology"/>
<reference evidence="15" key="1">
    <citation type="submission" date="2018-01" db="EMBL/GenBank/DDBJ databases">
        <authorList>
            <person name="Kerou L M."/>
        </authorList>
    </citation>
    <scope>NUCLEOTIDE SEQUENCE [LARGE SCALE GENOMIC DNA]</scope>
    <source>
        <strain evidence="15">SCU2</strain>
    </source>
</reference>
<dbReference type="SUPFAM" id="SSF50677">
    <property type="entry name" value="ValRS/IleRS/LeuRS editing domain"/>
    <property type="match status" value="1"/>
</dbReference>
<dbReference type="InterPro" id="IPR009008">
    <property type="entry name" value="Val/Leu/Ile-tRNA-synth_edit"/>
</dbReference>
<dbReference type="Pfam" id="PF00133">
    <property type="entry name" value="tRNA-synt_1"/>
    <property type="match status" value="1"/>
</dbReference>
<dbReference type="Gene3D" id="3.40.50.620">
    <property type="entry name" value="HUPs"/>
    <property type="match status" value="1"/>
</dbReference>
<dbReference type="GO" id="GO:0002161">
    <property type="term" value="F:aminoacyl-tRNA deacylase activity"/>
    <property type="evidence" value="ECO:0007669"/>
    <property type="project" value="InterPro"/>
</dbReference>
<evidence type="ECO:0000256" key="10">
    <source>
        <dbReference type="SAM" id="MobiDB-lite"/>
    </source>
</evidence>
<dbReference type="EMBL" id="LT981265">
    <property type="protein sequence ID" value="SPC34595.1"/>
    <property type="molecule type" value="Genomic_DNA"/>
</dbReference>
<dbReference type="GO" id="GO:0005737">
    <property type="term" value="C:cytoplasm"/>
    <property type="evidence" value="ECO:0007669"/>
    <property type="project" value="UniProtKB-SubCell"/>
</dbReference>
<evidence type="ECO:0000259" key="11">
    <source>
        <dbReference type="Pfam" id="PF00133"/>
    </source>
</evidence>
<evidence type="ECO:0000313" key="14">
    <source>
        <dbReference type="EMBL" id="SPC34595.1"/>
    </source>
</evidence>
<keyword evidence="5 8" id="KW-0067">ATP-binding</keyword>
<feature type="domain" description="Methionyl/Leucyl tRNA synthetase" evidence="13">
    <location>
        <begin position="608"/>
        <end position="694"/>
    </location>
</feature>
<dbReference type="Gene3D" id="1.10.730.10">
    <property type="entry name" value="Isoleucyl-tRNA Synthetase, Domain 1"/>
    <property type="match status" value="1"/>
</dbReference>
<evidence type="ECO:0000259" key="13">
    <source>
        <dbReference type="Pfam" id="PF09334"/>
    </source>
</evidence>
<feature type="binding site" evidence="8">
    <location>
        <position position="651"/>
    </location>
    <ligand>
        <name>ATP</name>
        <dbReference type="ChEBI" id="CHEBI:30616"/>
    </ligand>
</feature>
<accession>A0A2K5ASI0</accession>
<gene>
    <name evidence="8 14" type="primary">leuS</name>
    <name evidence="14" type="ORF">NCAV_1429</name>
</gene>
<dbReference type="InterPro" id="IPR009080">
    <property type="entry name" value="tRNAsynth_Ia_anticodon-bd"/>
</dbReference>
<dbReference type="Pfam" id="PF09334">
    <property type="entry name" value="tRNA-synt_1g"/>
    <property type="match status" value="1"/>
</dbReference>
<dbReference type="Gene3D" id="3.90.740.10">
    <property type="entry name" value="Valyl/Leucyl/Isoleucyl-tRNA synthetase, editing domain"/>
    <property type="match status" value="1"/>
</dbReference>
<organism evidence="14 15">
    <name type="scientific">Candidatus Nitrosocaldus cavascurensis</name>
    <dbReference type="NCBI Taxonomy" id="2058097"/>
    <lineage>
        <taxon>Archaea</taxon>
        <taxon>Nitrososphaerota</taxon>
        <taxon>Nitrososphaeria</taxon>
        <taxon>Candidatus Nitrosocaldales</taxon>
        <taxon>Candidatus Nitrosocaldaceae</taxon>
        <taxon>Candidatus Nitrosocaldus</taxon>
    </lineage>
</organism>
<feature type="short sequence motif" description="'KMSKS' region" evidence="8">
    <location>
        <begin position="648"/>
        <end position="652"/>
    </location>
</feature>
<feature type="domain" description="Methionyl/Valyl/Leucyl/Isoleucyl-tRNA synthetase anticodon-binding" evidence="12">
    <location>
        <begin position="757"/>
        <end position="890"/>
    </location>
</feature>
<dbReference type="EC" id="6.1.1.4" evidence="8"/>
<protein>
    <recommendedName>
        <fullName evidence="8">Leucine--tRNA ligase</fullName>
        <ecNumber evidence="8">6.1.1.4</ecNumber>
    </recommendedName>
    <alternativeName>
        <fullName evidence="8">Leucyl-tRNA synthetase</fullName>
        <shortName evidence="8">LeuRS</shortName>
    </alternativeName>
</protein>
<feature type="short sequence motif" description="'HIGH' region" evidence="8">
    <location>
        <begin position="39"/>
        <end position="49"/>
    </location>
</feature>
<dbReference type="InterPro" id="IPR014729">
    <property type="entry name" value="Rossmann-like_a/b/a_fold"/>
</dbReference>
<keyword evidence="3 8" id="KW-0436">Ligase</keyword>
<feature type="domain" description="Aminoacyl-tRNA synthetase class Ia" evidence="11">
    <location>
        <begin position="12"/>
        <end position="526"/>
    </location>
</feature>
<name>A0A2K5ASI0_9ARCH</name>
<dbReference type="NCBIfam" id="TIGR00395">
    <property type="entry name" value="leuS_arch"/>
    <property type="match status" value="1"/>
</dbReference>
<dbReference type="GO" id="GO:0005524">
    <property type="term" value="F:ATP binding"/>
    <property type="evidence" value="ECO:0007669"/>
    <property type="project" value="UniProtKB-UniRule"/>
</dbReference>
<evidence type="ECO:0000256" key="2">
    <source>
        <dbReference type="ARBA" id="ARBA00022490"/>
    </source>
</evidence>
<evidence type="ECO:0000256" key="6">
    <source>
        <dbReference type="ARBA" id="ARBA00022917"/>
    </source>
</evidence>
<keyword evidence="4 8" id="KW-0547">Nucleotide-binding</keyword>
<feature type="region of interest" description="Disordered" evidence="10">
    <location>
        <begin position="715"/>
        <end position="754"/>
    </location>
</feature>
<dbReference type="SUPFAM" id="SSF52374">
    <property type="entry name" value="Nucleotidylyl transferase"/>
    <property type="match status" value="1"/>
</dbReference>
<sequence>MPIDWFAIQRRWMDAWDEARIFESDPSSKEKYFITVAYPYPNSPQHIGHGRTYTLADVHARYMRMKGYNVLFPMGFHYTGTPILAMSRRIAEHDKELVETFVNLYGVKPEYIEYFKDPVNIARYFHAEIKEGMREMGYSIDWRREFTTIDPLYNRFITWQFKRLRDKGLISQGSHPVGWCPRDQSPVSQHDTLGDVEPEFIEYVLIKFVLDARGNDDDGRIMEGLILPAATLRAETVFGVTNLWLNPDADYVVAMVDGKEKWLVSMDAAERLTYLNRDVHVEHTIKGRELIGQRVRVPLTNRDVPILPAGFVDPRNGTGVVMSVPAHAPYDYQALTDLKAGIHAGVGIHEYAKGIDADILKIEPIVMIESEYSKDGVPASVVIKRYGISRQDDPRLEDATNELYSHEFYKGRISSDHSITMDYSSMSVKDAREKVRDDMLKRNLADTMLDLAKPVRCRCGASCVVKILEDQWFINYSDREWKRLAHKCLDSMQILPEDIRDEFVYVIDWLRERACARRSGLGTKLPWDENWIIESLSDSVIYMAYYIIAKYARMLNVDGIDDRFFDYVLLGVGDPSSIAESCKVSKDLIEQIRQEFLYYYPVDSRHSGRDLVPNHLTFFIFNHVAIFPEELWPRQIVVNGSVLMDGKKMSKSLGNIVPLRKAIREYGSDAIRASLLISAELLQDADFTLDMLKSIKEKVERLYNICMQFANATTSSRGESNNRVDEESGGGYEQEHEYEHEQKQEQKQEHKHKQEEDVWLMSRLQHMIKSTTDAMDRLRVREALNNLLYIMDQDMQWYLKRAKSKGRGDDEIASTIIQFLNARVRMLSPFMPFICEEMWSILRGKGFVSMAEWPKVTPSMINSIADEGESLIMHVMEDVEKIIKVTGMKPSMITIQVAEAWKWELYLRILSIINEGITNYGDVMRMLVKGSSSAGGSDTIATYAKSKPEMVKRMIESILSTPPESRLRRASIGVLDEVRVLCDAIPLLEEEYNCRVEVMVEDSSSSSNSVAKKSALPYRPAIYIR</sequence>
<dbReference type="AlphaFoldDB" id="A0A2K5ASI0"/>
<dbReference type="RefSeq" id="WP_103286778.1">
    <property type="nucleotide sequence ID" value="NZ_LT981265.1"/>
</dbReference>
<evidence type="ECO:0000256" key="5">
    <source>
        <dbReference type="ARBA" id="ARBA00022840"/>
    </source>
</evidence>
<keyword evidence="7 8" id="KW-0030">Aminoacyl-tRNA synthetase</keyword>
<dbReference type="GO" id="GO:0004823">
    <property type="term" value="F:leucine-tRNA ligase activity"/>
    <property type="evidence" value="ECO:0007669"/>
    <property type="project" value="UniProtKB-UniRule"/>
</dbReference>
<dbReference type="GeneID" id="41595425"/>
<dbReference type="Gene3D" id="3.30.2320.20">
    <property type="entry name" value="Class I aminoacyl-tRNA synthetases (RS)"/>
    <property type="match status" value="1"/>
</dbReference>